<organism evidence="1 2">
    <name type="scientific">Flavobacterium azooxidireducens</name>
    <dbReference type="NCBI Taxonomy" id="1871076"/>
    <lineage>
        <taxon>Bacteria</taxon>
        <taxon>Pseudomonadati</taxon>
        <taxon>Bacteroidota</taxon>
        <taxon>Flavobacteriia</taxon>
        <taxon>Flavobacteriales</taxon>
        <taxon>Flavobacteriaceae</taxon>
        <taxon>Flavobacterium</taxon>
    </lineage>
</organism>
<dbReference type="Proteomes" id="UP000830583">
    <property type="component" value="Chromosome"/>
</dbReference>
<accession>A0ABY4KCV6</accession>
<evidence type="ECO:0000313" key="1">
    <source>
        <dbReference type="EMBL" id="UPQ78624.1"/>
    </source>
</evidence>
<dbReference type="EMBL" id="CP096205">
    <property type="protein sequence ID" value="UPQ78624.1"/>
    <property type="molecule type" value="Genomic_DNA"/>
</dbReference>
<dbReference type="RefSeq" id="WP_248433554.1">
    <property type="nucleotide sequence ID" value="NZ_CP096205.1"/>
</dbReference>
<protein>
    <recommendedName>
        <fullName evidence="3">CHAT domain-containing protein</fullName>
    </recommendedName>
</protein>
<evidence type="ECO:0008006" key="3">
    <source>
        <dbReference type="Google" id="ProtNLM"/>
    </source>
</evidence>
<reference evidence="1" key="1">
    <citation type="submission" date="2022-04" db="EMBL/GenBank/DDBJ databases">
        <title>Consumption of N2O by Flavobacterium azooxidireducens sp. nov. isolated from Decomposing Leaf Litter of Phragmites australis (Cav.).</title>
        <authorList>
            <person name="Behrendt U."/>
            <person name="Spanner T."/>
            <person name="Augustin J."/>
            <person name="Horn M.A."/>
            <person name="Kolb S."/>
            <person name="Ulrich A."/>
        </authorList>
    </citation>
    <scope>NUCLEOTIDE SEQUENCE</scope>
    <source>
        <strain evidence="1">IGB 4-14</strain>
    </source>
</reference>
<sequence>MRKVQIPDPFTFNFRLDDIILEFDYQNLDKEDLDFINFSIECNKIYLDSIKIISNIFASFENKEEVLDFVFKSLNEIYLQAHSDIFKKPFAGDTFSLNAERLGFVKYNNQDNVEINAKDILERGGDILNILIFILENEEEISQKIEKSIVEEEKNFYAVWYCAGNIYSFKSFYEILIEDRGSILIDEDLNLTKIKLSDQSRLIRTLSSVSEIRDRNHVNEYSVFANGFKNKNIFIEYKILNYNVTNGNIHNINFEKNNGRDENEILDFSRYLKTNKYLENLNFEYYDGLKLIEIHKVIIYIERIVNFQIKKKNSFSTAFKINKQELINYLSSVSNLNNNSIDKVIDAITEKSEEPYFWRKPLYYFNETIYLSFSLLSAPNVDLLFESIIEVAKIEKKEKIINFKKEIIEGLNIDNEYKFDLINISNDKQENNIVYELRDYFLIIEVVVLEKMPIESSEINDSLNYVSESVEKIQSKIQSLKKVYKEKDFVPIIVLNYSIFSGMFLDGVSIFDKRLLNNYFVTGEFQRGRINYGSKSKKNVVYNIFSYYENEDEFNNAFLNFQIKPLPIMEILSKLYWKEQAVFPNSDRMQLYIDVCDYVDERENLEIKINQLNNVLNLQYYNSNSNDDDKLIDKTIQYYLTDIFNLLAHSKYEFGLNRNEISKSFQKINIRGFAHLIHYFTNTLNNLESIKVKNTKTFNSVKFETEDTYKLMDKLLVGNNVIRLSEFKSDTNLNKVEEKQIITLNLEVLATVTITRYLPEDFNIFLLSLAIIKNYKDKYNLHFEFYSAVNNIISSLNFNNYYQTARNLSEEVLLISIDEKRLHRGWGVLFVCYEQQKNIFDASIYGCLYITAISLEEELTYHETVELFFNVLKFSRNIFSKQLVQSVFKYLKSINLKEYDEQKVHLSYYLSAFLNSDKKDMELLMEDSFNYFKFKSKKIIKFNEKGILPWLNYFYNIKRLIDEGVIDNRYNVDDYIELLESKVSSEQFLPFKEKHFSNENLKNNFIDSLKKTLNTAVIDDFVFENQNLELDMHNLVREGIINHDFESILLSGFIANDISPIYKNIYYEKNTVVPLIMSNKNFDFLNNYLDFIKSKIYLKDNQLFIYLFNSNGEVYFLTINSKKEFTITKANDWSIKKMNKWQKEKKDFYFNSKKYFDVNEQEIEYKNLINELSYTNLDLNTNSFDELLISTSIELSNFPINLIVNNDEFLGSSYKLSNVMLLEWFIENNEDYTLEKNFTSTCWAPIEEGDPDINYGYDKLKHVLEANQIKTIINLNSEHLNSNINIFFAHGELNGSSFKAIYKSQENYSAIMSNEFLFGSGDIAILFVCHSGKMDKNFFSNRVTSLVHEIINFGYKTVIAPCWALEVTIPEFWLDEFIKKFKTGVYISEAVYYANNELSNYKESISSAYFVAEGRLAMHLYGNPNVRIKN</sequence>
<proteinExistence type="predicted"/>
<evidence type="ECO:0000313" key="2">
    <source>
        <dbReference type="Proteomes" id="UP000830583"/>
    </source>
</evidence>
<gene>
    <name evidence="1" type="ORF">M0M57_13460</name>
</gene>
<keyword evidence="2" id="KW-1185">Reference proteome</keyword>
<name>A0ABY4KCV6_9FLAO</name>